<dbReference type="STRING" id="6265.A0A0B2V905"/>
<evidence type="ECO:0000256" key="4">
    <source>
        <dbReference type="SAM" id="Phobius"/>
    </source>
</evidence>
<feature type="domain" description="Antistasin-like" evidence="7">
    <location>
        <begin position="1067"/>
        <end position="1094"/>
    </location>
</feature>
<dbReference type="InterPro" id="IPR036880">
    <property type="entry name" value="Kunitz_BPTI_sf"/>
</dbReference>
<feature type="domain" description="WAP" evidence="8">
    <location>
        <begin position="659"/>
        <end position="708"/>
    </location>
</feature>
<dbReference type="InterPro" id="IPR050514">
    <property type="entry name" value="WAP_four-disulfide_core"/>
</dbReference>
<evidence type="ECO:0000313" key="10">
    <source>
        <dbReference type="Proteomes" id="UP000031036"/>
    </source>
</evidence>
<dbReference type="OMA" id="CCVSKRY"/>
<feature type="domain" description="Antistasin-like" evidence="7">
    <location>
        <begin position="189"/>
        <end position="216"/>
    </location>
</feature>
<dbReference type="InterPro" id="IPR020901">
    <property type="entry name" value="Prtase_inh_Kunz-CS"/>
</dbReference>
<keyword evidence="1 2" id="KW-1015">Disulfide bond</keyword>
<feature type="disulfide bond" evidence="2">
    <location>
        <begin position="1622"/>
        <end position="1629"/>
    </location>
</feature>
<feature type="domain" description="Antistasin-like" evidence="7">
    <location>
        <begin position="738"/>
        <end position="765"/>
    </location>
</feature>
<feature type="disulfide bond" evidence="2">
    <location>
        <begin position="1326"/>
        <end position="1346"/>
    </location>
</feature>
<dbReference type="PROSITE" id="PS51390">
    <property type="entry name" value="WAP"/>
    <property type="match status" value="13"/>
</dbReference>
<feature type="domain" description="WAP" evidence="8">
    <location>
        <begin position="300"/>
        <end position="348"/>
    </location>
</feature>
<evidence type="ECO:0000259" key="5">
    <source>
        <dbReference type="PROSITE" id="PS50279"/>
    </source>
</evidence>
<dbReference type="PROSITE" id="PS51162">
    <property type="entry name" value="THYROGLOBULIN_1_2"/>
    <property type="match status" value="6"/>
</dbReference>
<feature type="domain" description="Thyroglobulin type-1" evidence="6">
    <location>
        <begin position="478"/>
        <end position="539"/>
    </location>
</feature>
<dbReference type="Gene3D" id="4.10.800.10">
    <property type="entry name" value="Thyroglobulin type-1"/>
    <property type="match status" value="6"/>
</dbReference>
<keyword evidence="4" id="KW-1133">Transmembrane helix</keyword>
<feature type="domain" description="Thyroglobulin type-1" evidence="6">
    <location>
        <begin position="116"/>
        <end position="183"/>
    </location>
</feature>
<reference evidence="9 10" key="1">
    <citation type="submission" date="2014-11" db="EMBL/GenBank/DDBJ databases">
        <title>Genetic blueprint of the zoonotic pathogen Toxocara canis.</title>
        <authorList>
            <person name="Zhu X.-Q."/>
            <person name="Korhonen P.K."/>
            <person name="Cai H."/>
            <person name="Young N.D."/>
            <person name="Nejsum P."/>
            <person name="von Samson-Himmelstjerna G."/>
            <person name="Boag P.R."/>
            <person name="Tan P."/>
            <person name="Li Q."/>
            <person name="Min J."/>
            <person name="Yang Y."/>
            <person name="Wang X."/>
            <person name="Fang X."/>
            <person name="Hall R.S."/>
            <person name="Hofmann A."/>
            <person name="Sternberg P.W."/>
            <person name="Jex A.R."/>
            <person name="Gasser R.B."/>
        </authorList>
    </citation>
    <scope>NUCLEOTIDE SEQUENCE [LARGE SCALE GENOMIC DNA]</scope>
    <source>
        <strain evidence="9">PN_DK_2014</strain>
    </source>
</reference>
<dbReference type="Gene3D" id="4.10.410.10">
    <property type="entry name" value="Pancreatic trypsin inhibitor Kunitz domain"/>
    <property type="match status" value="1"/>
</dbReference>
<feature type="domain" description="WAP" evidence="8">
    <location>
        <begin position="1536"/>
        <end position="1582"/>
    </location>
</feature>
<dbReference type="SUPFAM" id="SSF57362">
    <property type="entry name" value="BPTI-like"/>
    <property type="match status" value="1"/>
</dbReference>
<dbReference type="CDD" id="cd00191">
    <property type="entry name" value="TY"/>
    <property type="match status" value="5"/>
</dbReference>
<dbReference type="InterPro" id="IPR008197">
    <property type="entry name" value="WAP_dom"/>
</dbReference>
<evidence type="ECO:0000256" key="3">
    <source>
        <dbReference type="SAM" id="MobiDB-lite"/>
    </source>
</evidence>
<dbReference type="InterPro" id="IPR028150">
    <property type="entry name" value="Lustrin_cystein"/>
</dbReference>
<dbReference type="GO" id="GO:0005615">
    <property type="term" value="C:extracellular space"/>
    <property type="evidence" value="ECO:0007669"/>
    <property type="project" value="TreeGrafter"/>
</dbReference>
<feature type="transmembrane region" description="Helical" evidence="4">
    <location>
        <begin position="2263"/>
        <end position="2291"/>
    </location>
</feature>
<feature type="domain" description="BPTI/Kunitz inhibitor" evidence="5">
    <location>
        <begin position="2087"/>
        <end position="2137"/>
    </location>
</feature>
<dbReference type="InterPro" id="IPR004094">
    <property type="entry name" value="Antistasin-like"/>
</dbReference>
<dbReference type="PROSITE" id="PS00280">
    <property type="entry name" value="BPTI_KUNITZ_1"/>
    <property type="match status" value="1"/>
</dbReference>
<dbReference type="CDD" id="cd00109">
    <property type="entry name" value="Kunitz-type"/>
    <property type="match status" value="1"/>
</dbReference>
<feature type="domain" description="WAP" evidence="8">
    <location>
        <begin position="869"/>
        <end position="918"/>
    </location>
</feature>
<feature type="region of interest" description="Disordered" evidence="3">
    <location>
        <begin position="2299"/>
        <end position="2377"/>
    </location>
</feature>
<dbReference type="SUPFAM" id="SSF57262">
    <property type="entry name" value="Leech antihemostatic proteins"/>
    <property type="match status" value="1"/>
</dbReference>
<feature type="domain" description="Antistasin-like" evidence="7">
    <location>
        <begin position="1352"/>
        <end position="1377"/>
    </location>
</feature>
<feature type="compositionally biased region" description="Polar residues" evidence="3">
    <location>
        <begin position="2299"/>
        <end position="2338"/>
    </location>
</feature>
<feature type="domain" description="WAP" evidence="8">
    <location>
        <begin position="1181"/>
        <end position="1226"/>
    </location>
</feature>
<dbReference type="GO" id="GO:0004867">
    <property type="term" value="F:serine-type endopeptidase inhibitor activity"/>
    <property type="evidence" value="ECO:0007669"/>
    <property type="project" value="InterPro"/>
</dbReference>
<feature type="domain" description="WAP" evidence="8">
    <location>
        <begin position="67"/>
        <end position="114"/>
    </location>
</feature>
<evidence type="ECO:0000259" key="6">
    <source>
        <dbReference type="PROSITE" id="PS51162"/>
    </source>
</evidence>
<feature type="disulfide bond" evidence="2">
    <location>
        <begin position="1289"/>
        <end position="1308"/>
    </location>
</feature>
<keyword evidence="4" id="KW-0472">Membrane</keyword>
<organism evidence="9 10">
    <name type="scientific">Toxocara canis</name>
    <name type="common">Canine roundworm</name>
    <dbReference type="NCBI Taxonomy" id="6265"/>
    <lineage>
        <taxon>Eukaryota</taxon>
        <taxon>Metazoa</taxon>
        <taxon>Ecdysozoa</taxon>
        <taxon>Nematoda</taxon>
        <taxon>Chromadorea</taxon>
        <taxon>Rhabditida</taxon>
        <taxon>Spirurina</taxon>
        <taxon>Ascaridomorpha</taxon>
        <taxon>Ascaridoidea</taxon>
        <taxon>Toxocaridae</taxon>
        <taxon>Toxocara</taxon>
    </lineage>
</organism>
<dbReference type="Pfam" id="PF00095">
    <property type="entry name" value="WAP"/>
    <property type="match status" value="13"/>
</dbReference>
<dbReference type="InterPro" id="IPR002223">
    <property type="entry name" value="Kunitz_BPTI"/>
</dbReference>
<dbReference type="SMART" id="SM00211">
    <property type="entry name" value="TY"/>
    <property type="match status" value="6"/>
</dbReference>
<feature type="domain" description="Thyroglobulin type-1" evidence="6">
    <location>
        <begin position="953"/>
        <end position="1061"/>
    </location>
</feature>
<evidence type="ECO:0000313" key="9">
    <source>
        <dbReference type="EMBL" id="KHN77962.1"/>
    </source>
</evidence>
<dbReference type="OrthoDB" id="5853592at2759"/>
<sequence length="2377" mass="258873">MGGLCVFRCNSDTQCTGALKCCNNGCGRECAVAINSFPIVANVPIRPITVPPRREEYRQFGSPFESVVVRAGSCPPRGNVRNRSCAVECTKDADCSGVDKCCENGCGRVCSPPDKATGCIHLVSAISRLPGKALANGYIPKCSSDGRFERIQCDKVYCWCVDAMNGAEIPGTKLFKESGPPDCQGPRECPDFECQNSCPFGVKTQQNGCPLSNCECRNVCDDISCETNSEVCQLVEPDCAQAPCLPVPRCLLNPCPRGLPMTLPNGVTALCTHTSQCSRNHWCHLVGYNGLGFCCERPEDEMHRGQCEARAPRFQQQHCQSGCHVDTECQARSKCCFDGCGLSCMPIDISTGSTYNRLPNITESVDEETLKASLSSTLGECPERLSPLGVSTCDVECKSDVDCPKLKRCCRVGCSAICSYPTRTTASLSSTLGECPERLSPLGVSTCDVECKSDVDCPKLKRCCRVGCSAICSYPTRTTACIHEAITAEIYGIGKKPKCDEDGKFQSIQCDRRGCYCVNIDDGNEVANTRVAIGENPKCDGVVNVCPSGSPFSLADNQVELCRRDVDCPNGYWCNVVGLNAKGMCCPEPKRQSQSGQCPTRTPLIDGIETCKVRCRSDEDCESNEKCCYDGCGLGCTAVKGLAISTDSLQTSDVTSTHNPSSIGKCASYPIRNDCERSQKDSCANDDDCPQLQKCCYTGCAKTCVYPHSTTGCLHLKTALYKISSKVSVRCNDARRLCAQLKCPNNLNCAYGYEHDSNGCSTCRCYNPCKGIECSSEDDVCVTYVPDCLNPPCIPVPRCVLNACPKGEPALDESSFEPIVCRTNVHCSHLGSTFFCRTFRNSGGYCCPGTGLAISTDSLQTSDVTSTHNPSSIGKCASYPIRNDCERSQKDSCANDDDCPQLQKCCYTGCAKTCVYPHSTTGLAISTDSLQTSDVTSTHNPSSIGKCASYPIRNDCERSQKDSCANDDDCPQLQKCCYTGCAKTCVYPHSTTGCLHLKTALYKISSKVSVRCNDVSSFIFFAFLYGSFESIQCDEHYCWCVLKDGKEIDGTRVTNDGSPNCESRRLCAQLKCPNNLNCAYGYEHDSNGCSTCRCYNPCKGIECSSEDDVCVTYVPDCLNPPCIPVPRCVLNACPKGEPALDESSFEPIVCRTNVHCSHLGSTFFCRTFRNSGGYCCPGTEPRSHSGSCPRIVESASCSLECRVDNDCSSNEKCCYNGCGLSCLPAESEESIRRNDEKIGKCAKIVSENSTCAGSRKDVCERDTDCDGVQKCCEQKCGKTCVYAQVTTACLHAQGAAEHFRGSAYIPQCDAKGEFARVQQFGSLRWCVGDDGREISGTREDYRAPNCERPRSCPLISCTQHCPLGFDKGEDGCERCRCRDPCRDVRCPQWHVCRLTQQQCLNGDCDPIPKCVLNACPKGGPLISQDTQLLRVCDISADQRCPVGYFCHRIGIDSATTGYCCLGNEPALSTPQCAAVLSKAQPEPTSCALECRQSSDCSNGSCCFNGCGTACIAIAKVHNGKQTIMPVTAISVTRGDGTEKLGVCPAEVTSADRCGNECVSDGDCPEFQKCCTTNCGRSCLFPHVATACIHRVATTAQTINAKVLRKRDIPRCNSDGTFNEIQCNQEDRQCWCVDVHSGEELLGTRISSLAVQPNCNAPKVCATTCGDVKCDFGVRLDRSGCPLNDLCECKSPCEDVKCSNSNDICVLKQMQCLSKPCPPIPICKPNPCAGESRVLNDAKGNVQMCSHDRSCNEGHCTFLKDENNLGVCCKSETFMTHFAKTKKLGECPTDLRRHNESTSAECAKECESDFECEDVDKCCEYGCKRICVSPQRTTNCILLRAAISKLKKNGIAVYINRPMCDAETGMFSSVQCDDSGLCWCVDMVTGNEIYATKAKLPSSTFNVCQNKKACAVACDDRSSVCPFGLETDTEGCSRSAVCRCRNPCDSLSCPTGSVCLLRPRECSDRLCIPVPTCERNPCLNEQKPAVEPRTFTQFTCVENRTQICPTGFYCTGYDEANRGICCPGQEKIAGDDDSQDVMCAHGDPFSNLADGSPLRCSQASNPCPSTHFCAMKPTQATGICCVTKRYVCNLAMDSGPCAIKMNRYFYDATTHSCVEFEYGGCSGNLNNFISKVECEHFCLGSDLDTSSAFLSETMPSDLYQVGFSLSGPLLRDKHRPDINDVFRDYIEKRFNVDDTEISDLTIRDDNTVQFSLHSPNAQQKAANISNAVSDGSFQFVYNEDTYRAERHSWFTHQMTYEESATSPAIFWTLVGASILFGVIIFAALLFACCFLYRKGRNRNGTSSYRGQSPSRYTTNTGYATPITNSPKSDSPVTPSQRVFTTDDIDQMKRGPRSTLSWQDAQGIHTQGGRRPSRTTLYY</sequence>
<dbReference type="SMART" id="SM00131">
    <property type="entry name" value="KU"/>
    <property type="match status" value="1"/>
</dbReference>
<dbReference type="Pfam" id="PF02822">
    <property type="entry name" value="Antistasin"/>
    <property type="match status" value="2"/>
</dbReference>
<evidence type="ECO:0000259" key="7">
    <source>
        <dbReference type="PROSITE" id="PS51252"/>
    </source>
</evidence>
<dbReference type="InterPro" id="IPR036645">
    <property type="entry name" value="Elafin-like_sf"/>
</dbReference>
<feature type="domain" description="WAP" evidence="8">
    <location>
        <begin position="374"/>
        <end position="422"/>
    </location>
</feature>
<feature type="domain" description="WAP" evidence="8">
    <location>
        <begin position="1234"/>
        <end position="1284"/>
    </location>
</feature>
<dbReference type="InterPro" id="IPR036857">
    <property type="entry name" value="Thyroglobulin_1_sf"/>
</dbReference>
<dbReference type="PANTHER" id="PTHR19441">
    <property type="entry name" value="WHEY ACDIC PROTEIN WAP"/>
    <property type="match status" value="1"/>
</dbReference>
<dbReference type="SUPFAM" id="SSF57256">
    <property type="entry name" value="Elafin-like"/>
    <property type="match status" value="10"/>
</dbReference>
<feature type="domain" description="WAP" evidence="8">
    <location>
        <begin position="428"/>
        <end position="476"/>
    </location>
</feature>
<dbReference type="Gene3D" id="4.10.75.10">
    <property type="entry name" value="Elafin-like"/>
    <property type="match status" value="13"/>
</dbReference>
<dbReference type="PROSITE" id="PS50279">
    <property type="entry name" value="BPTI_KUNITZ_2"/>
    <property type="match status" value="1"/>
</dbReference>
<dbReference type="EMBL" id="JPKZ01002210">
    <property type="protein sequence ID" value="KHN77962.1"/>
    <property type="molecule type" value="Genomic_DNA"/>
</dbReference>
<proteinExistence type="predicted"/>
<keyword evidence="10" id="KW-1185">Reference proteome</keyword>
<feature type="domain" description="WAP" evidence="8">
    <location>
        <begin position="1779"/>
        <end position="1830"/>
    </location>
</feature>
<dbReference type="SMART" id="SM00217">
    <property type="entry name" value="WAP"/>
    <property type="match status" value="13"/>
</dbReference>
<feature type="domain" description="Thyroglobulin type-1" evidence="6">
    <location>
        <begin position="1584"/>
        <end position="1654"/>
    </location>
</feature>
<dbReference type="PRINTS" id="PR00759">
    <property type="entry name" value="BASICPTASE"/>
</dbReference>
<dbReference type="InterPro" id="IPR011061">
    <property type="entry name" value="Hirudin/antistatin"/>
</dbReference>
<dbReference type="InterPro" id="IPR006150">
    <property type="entry name" value="Cys_repeat_1"/>
</dbReference>
<evidence type="ECO:0000259" key="8">
    <source>
        <dbReference type="PROSITE" id="PS51390"/>
    </source>
</evidence>
<evidence type="ECO:0000256" key="1">
    <source>
        <dbReference type="ARBA" id="ARBA00023157"/>
    </source>
</evidence>
<feature type="domain" description="Thyroglobulin type-1" evidence="6">
    <location>
        <begin position="1286"/>
        <end position="1346"/>
    </location>
</feature>
<feature type="domain" description="WAP" evidence="8">
    <location>
        <begin position="940"/>
        <end position="989"/>
    </location>
</feature>
<dbReference type="Pfam" id="PF00086">
    <property type="entry name" value="Thyroglobulin_1"/>
    <property type="match status" value="6"/>
</dbReference>
<dbReference type="Proteomes" id="UP000031036">
    <property type="component" value="Unassembled WGS sequence"/>
</dbReference>
<accession>A0A0B2V905</accession>
<feature type="domain" description="WAP" evidence="8">
    <location>
        <begin position="1"/>
        <end position="34"/>
    </location>
</feature>
<feature type="domain" description="Thyroglobulin type-1" evidence="6">
    <location>
        <begin position="1832"/>
        <end position="1909"/>
    </location>
</feature>
<keyword evidence="4" id="KW-0812">Transmembrane</keyword>
<dbReference type="SUPFAM" id="SSF57610">
    <property type="entry name" value="Thyroglobulin type-1 domain"/>
    <property type="match status" value="6"/>
</dbReference>
<feature type="domain" description="WAP" evidence="8">
    <location>
        <begin position="591"/>
        <end position="640"/>
    </location>
</feature>
<protein>
    <submittedName>
        <fullName evidence="9">Uncharacterized protein ZC84.1</fullName>
    </submittedName>
</protein>
<evidence type="ECO:0000256" key="2">
    <source>
        <dbReference type="PROSITE-ProRule" id="PRU00500"/>
    </source>
</evidence>
<gene>
    <name evidence="9" type="primary">ZC84.1</name>
    <name evidence="9" type="ORF">Tcan_07640</name>
</gene>
<dbReference type="Gene3D" id="2.10.22.10">
    <property type="entry name" value="Antistasin, domain 1"/>
    <property type="match status" value="1"/>
</dbReference>
<comment type="caution">
    <text evidence="9">The sequence shown here is derived from an EMBL/GenBank/DDBJ whole genome shotgun (WGS) entry which is preliminary data.</text>
</comment>
<comment type="caution">
    <text evidence="2">Lacks conserved residue(s) required for the propagation of feature annotation.</text>
</comment>
<dbReference type="PANTHER" id="PTHR19441:SF95">
    <property type="entry name" value="PERLWAPIN ISOFORM X1"/>
    <property type="match status" value="1"/>
</dbReference>
<dbReference type="Pfam" id="PF14625">
    <property type="entry name" value="Lustrin_cystein"/>
    <property type="match status" value="5"/>
</dbReference>
<dbReference type="InterPro" id="IPR000716">
    <property type="entry name" value="Thyroglobulin_1"/>
</dbReference>
<dbReference type="PROSITE" id="PS51252">
    <property type="entry name" value="ANTISTASIN"/>
    <property type="match status" value="4"/>
</dbReference>
<dbReference type="PROSITE" id="PS00484">
    <property type="entry name" value="THYROGLOBULIN_1_1"/>
    <property type="match status" value="2"/>
</dbReference>
<name>A0A0B2V905_TOXCA</name>
<dbReference type="SMART" id="SM00289">
    <property type="entry name" value="WR1"/>
    <property type="match status" value="10"/>
</dbReference>